<dbReference type="GO" id="GO:0005634">
    <property type="term" value="C:nucleus"/>
    <property type="evidence" value="ECO:0007669"/>
    <property type="project" value="TreeGrafter"/>
</dbReference>
<feature type="region of interest" description="Disordered" evidence="2">
    <location>
        <begin position="504"/>
        <end position="533"/>
    </location>
</feature>
<organism evidence="4 5">
    <name type="scientific">Liparis tanakae</name>
    <name type="common">Tanaka's snailfish</name>
    <dbReference type="NCBI Taxonomy" id="230148"/>
    <lineage>
        <taxon>Eukaryota</taxon>
        <taxon>Metazoa</taxon>
        <taxon>Chordata</taxon>
        <taxon>Craniata</taxon>
        <taxon>Vertebrata</taxon>
        <taxon>Euteleostomi</taxon>
        <taxon>Actinopterygii</taxon>
        <taxon>Neopterygii</taxon>
        <taxon>Teleostei</taxon>
        <taxon>Neoteleostei</taxon>
        <taxon>Acanthomorphata</taxon>
        <taxon>Eupercaria</taxon>
        <taxon>Perciformes</taxon>
        <taxon>Cottioidei</taxon>
        <taxon>Cottales</taxon>
        <taxon>Liparidae</taxon>
        <taxon>Liparis</taxon>
    </lineage>
</organism>
<feature type="compositionally biased region" description="Low complexity" evidence="2">
    <location>
        <begin position="286"/>
        <end position="321"/>
    </location>
</feature>
<gene>
    <name evidence="4" type="primary">Batf3</name>
    <name evidence="4" type="ORF">EYF80_004585</name>
</gene>
<feature type="compositionally biased region" description="Polar residues" evidence="2">
    <location>
        <begin position="175"/>
        <end position="184"/>
    </location>
</feature>
<feature type="coiled-coil region" evidence="1">
    <location>
        <begin position="240"/>
        <end position="274"/>
    </location>
</feature>
<dbReference type="PROSITE" id="PS00036">
    <property type="entry name" value="BZIP_BASIC"/>
    <property type="match status" value="1"/>
</dbReference>
<dbReference type="EMBL" id="SRLO01000022">
    <property type="protein sequence ID" value="TNN85235.1"/>
    <property type="molecule type" value="Genomic_DNA"/>
</dbReference>
<dbReference type="PANTHER" id="PTHR23351:SF51">
    <property type="entry name" value="BASIC LEUCINE ZIPPER TRANSCRIPTIONAL FACTOR ATF-LIKE"/>
    <property type="match status" value="1"/>
</dbReference>
<sequence>MKDVSCAVDSLNSSENLQVMNVSGQNFVFIPVGHLLLQEIELSSCLQSSTLSLSALSTTHTSPSVLSNVLMLKPSVGEMVLTSSPLNFFRMVVFPALSRPLHEPGFPTPHSEDSRPSAGEHIVGAVFERSPGAEEARSLMRPLHTSHGRGLARVSASLQQRRPAMSPLFMDTGCELNSPSSVSAEGSNTAESEREEEGEPTGRRGRIKQEKNKNAARKSRRKQTKRADELHEFCYYGLDFKEAESELQGLERFNSAIKKEIAALKKDLDSYTAALERHEPSCCLRGSAAASSSSAGPSRDAPGASLAASPAGPSLSTSLTPKLGLQPSVQSARFSPVTPPAATTSASPHGSSAGPFASSSSVTAPDSVSFSAAPTPRSPFGADFIALRPTHVPPVCTGLVSHSAVSRSGHPSVLDDFLMTQASFLAASSNAVPFNSQSAAENAGQDRPVSLACSLSPPALHDPSPKSLSMSCPAPVFASKPSCSEQVALSHSSLLSMLGVPSPLNASQTTSSSFDEPVPQPPPSLGDPSRDLSLSELLDRNEWILSGTSHL</sequence>
<name>A0A4Z2J4F6_9TELE</name>
<feature type="compositionally biased region" description="Low complexity" evidence="2">
    <location>
        <begin position="334"/>
        <end position="358"/>
    </location>
</feature>
<evidence type="ECO:0000256" key="2">
    <source>
        <dbReference type="SAM" id="MobiDB-lite"/>
    </source>
</evidence>
<keyword evidence="5" id="KW-1185">Reference proteome</keyword>
<dbReference type="PANTHER" id="PTHR23351">
    <property type="entry name" value="FOS TRANSCRIPTION FACTOR-RELATED"/>
    <property type="match status" value="1"/>
</dbReference>
<protein>
    <submittedName>
        <fullName evidence="4">Basic leucine zipper transcriptional factor ATF-like 3</fullName>
    </submittedName>
</protein>
<reference evidence="4 5" key="1">
    <citation type="submission" date="2019-03" db="EMBL/GenBank/DDBJ databases">
        <title>First draft genome of Liparis tanakae, snailfish: a comprehensive survey of snailfish specific genes.</title>
        <authorList>
            <person name="Kim W."/>
            <person name="Song I."/>
            <person name="Jeong J.-H."/>
            <person name="Kim D."/>
            <person name="Kim S."/>
            <person name="Ryu S."/>
            <person name="Song J.Y."/>
            <person name="Lee S.K."/>
        </authorList>
    </citation>
    <scope>NUCLEOTIDE SEQUENCE [LARGE SCALE GENOMIC DNA]</scope>
    <source>
        <tissue evidence="4">Muscle</tissue>
    </source>
</reference>
<dbReference type="GO" id="GO:0000981">
    <property type="term" value="F:DNA-binding transcription factor activity, RNA polymerase II-specific"/>
    <property type="evidence" value="ECO:0007669"/>
    <property type="project" value="TreeGrafter"/>
</dbReference>
<proteinExistence type="predicted"/>
<comment type="caution">
    <text evidence="4">The sequence shown here is derived from an EMBL/GenBank/DDBJ whole genome shotgun (WGS) entry which is preliminary data.</text>
</comment>
<feature type="compositionally biased region" description="Basic residues" evidence="2">
    <location>
        <begin position="214"/>
        <end position="224"/>
    </location>
</feature>
<evidence type="ECO:0000313" key="5">
    <source>
        <dbReference type="Proteomes" id="UP000314294"/>
    </source>
</evidence>
<evidence type="ECO:0000256" key="1">
    <source>
        <dbReference type="SAM" id="Coils"/>
    </source>
</evidence>
<dbReference type="GO" id="GO:0000978">
    <property type="term" value="F:RNA polymerase II cis-regulatory region sequence-specific DNA binding"/>
    <property type="evidence" value="ECO:0007669"/>
    <property type="project" value="TreeGrafter"/>
</dbReference>
<keyword evidence="1" id="KW-0175">Coiled coil</keyword>
<feature type="compositionally biased region" description="Polar residues" evidence="2">
    <location>
        <begin position="504"/>
        <end position="514"/>
    </location>
</feature>
<evidence type="ECO:0000313" key="4">
    <source>
        <dbReference type="EMBL" id="TNN85235.1"/>
    </source>
</evidence>
<dbReference type="Gene3D" id="1.20.5.170">
    <property type="match status" value="1"/>
</dbReference>
<dbReference type="Proteomes" id="UP000314294">
    <property type="component" value="Unassembled WGS sequence"/>
</dbReference>
<accession>A0A4Z2J4F6</accession>
<feature type="region of interest" description="Disordered" evidence="2">
    <location>
        <begin position="286"/>
        <end position="358"/>
    </location>
</feature>
<feature type="region of interest" description="Disordered" evidence="2">
    <location>
        <begin position="169"/>
        <end position="224"/>
    </location>
</feature>
<dbReference type="AlphaFoldDB" id="A0A4Z2J4F6"/>
<dbReference type="InterPro" id="IPR000837">
    <property type="entry name" value="AP-1"/>
</dbReference>
<dbReference type="InterPro" id="IPR004827">
    <property type="entry name" value="bZIP"/>
</dbReference>
<dbReference type="OrthoDB" id="295274at2759"/>
<evidence type="ECO:0000259" key="3">
    <source>
        <dbReference type="PROSITE" id="PS00036"/>
    </source>
</evidence>
<feature type="domain" description="BZIP" evidence="3">
    <location>
        <begin position="208"/>
        <end position="222"/>
    </location>
</feature>